<evidence type="ECO:0000313" key="4">
    <source>
        <dbReference type="Proteomes" id="UP000585614"/>
    </source>
</evidence>
<comment type="caution">
    <text evidence="3">The sequence shown here is derived from an EMBL/GenBank/DDBJ whole genome shotgun (WGS) entry which is preliminary data.</text>
</comment>
<dbReference type="PROSITE" id="PS51125">
    <property type="entry name" value="NHL"/>
    <property type="match status" value="1"/>
</dbReference>
<dbReference type="InterPro" id="IPR001258">
    <property type="entry name" value="NHL_repeat"/>
</dbReference>
<proteinExistence type="predicted"/>
<sequence length="268" mass="28782">MNLFAFGDVDGVGMDAKLQHPLGVTWDKKRNLLYVTDSYNHKIKVVDPKTKNCTTLAGTGDASNISSSFTESTFNEPGGLCIGENGQLLYVADTNNHQIKVMDLETKTISVLPVFTSENAMVDGPFLAEEQKTVPKLPKSAPVISLPPVAASPGQTLQFKLRLDLPSGTKLTEGVASCWFLTAEGNEWLLQGQTPSGEIENISNQPTISLQVPGDCLSPEAVVSISVFLYYCSADGSACMMKGILFSQPLQITSAQHGSSAPVELKKR</sequence>
<dbReference type="FunFam" id="2.120.10.30:FF:000086">
    <property type="entry name" value="NHL repeat-containing protein 2"/>
    <property type="match status" value="1"/>
</dbReference>
<feature type="repeat" description="NHL" evidence="2">
    <location>
        <begin position="9"/>
        <end position="49"/>
    </location>
</feature>
<reference evidence="3 4" key="1">
    <citation type="journal article" date="2020" name="Nature">
        <title>Six reference-quality genomes reveal evolution of bat adaptations.</title>
        <authorList>
            <person name="Jebb D."/>
            <person name="Huang Z."/>
            <person name="Pippel M."/>
            <person name="Hughes G.M."/>
            <person name="Lavrichenko K."/>
            <person name="Devanna P."/>
            <person name="Winkler S."/>
            <person name="Jermiin L.S."/>
            <person name="Skirmuntt E.C."/>
            <person name="Katzourakis A."/>
            <person name="Burkitt-Gray L."/>
            <person name="Ray D.A."/>
            <person name="Sullivan K.A.M."/>
            <person name="Roscito J.G."/>
            <person name="Kirilenko B.M."/>
            <person name="Davalos L.M."/>
            <person name="Corthals A.P."/>
            <person name="Power M.L."/>
            <person name="Jones G."/>
            <person name="Ransome R.D."/>
            <person name="Dechmann D.K.N."/>
            <person name="Locatelli A.G."/>
            <person name="Puechmaille S.J."/>
            <person name="Fedrigo O."/>
            <person name="Jarvis E.D."/>
            <person name="Hiller M."/>
            <person name="Vernes S.C."/>
            <person name="Myers E.W."/>
            <person name="Teeling E.C."/>
        </authorList>
    </citation>
    <scope>NUCLEOTIDE SEQUENCE [LARGE SCALE GENOMIC DNA]</scope>
    <source>
        <strain evidence="3">MRhiFer1</strain>
        <tissue evidence="3">Lung</tissue>
    </source>
</reference>
<evidence type="ECO:0000256" key="2">
    <source>
        <dbReference type="PROSITE-ProRule" id="PRU00504"/>
    </source>
</evidence>
<accession>A0A7J7UXT3</accession>
<dbReference type="PANTHER" id="PTHR46388:SF2">
    <property type="entry name" value="NHL REPEAT-CONTAINING PROTEIN 2"/>
    <property type="match status" value="1"/>
</dbReference>
<gene>
    <name evidence="3" type="ORF">mRhiFer1_011836</name>
</gene>
<dbReference type="InterPro" id="IPR011042">
    <property type="entry name" value="6-blade_b-propeller_TolB-like"/>
</dbReference>
<dbReference type="Gene3D" id="2.120.10.30">
    <property type="entry name" value="TolB, C-terminal domain"/>
    <property type="match status" value="1"/>
</dbReference>
<evidence type="ECO:0000256" key="1">
    <source>
        <dbReference type="ARBA" id="ARBA00022737"/>
    </source>
</evidence>
<keyword evidence="1" id="KW-0677">Repeat</keyword>
<dbReference type="EMBL" id="JACAGC010000015">
    <property type="protein sequence ID" value="KAF6317592.1"/>
    <property type="molecule type" value="Genomic_DNA"/>
</dbReference>
<dbReference type="SUPFAM" id="SSF63825">
    <property type="entry name" value="YWTD domain"/>
    <property type="match status" value="1"/>
</dbReference>
<name>A0A7J7UXT3_RHIFE</name>
<evidence type="ECO:0000313" key="3">
    <source>
        <dbReference type="EMBL" id="KAF6317592.1"/>
    </source>
</evidence>
<dbReference type="Pfam" id="PF01436">
    <property type="entry name" value="NHL"/>
    <property type="match status" value="2"/>
</dbReference>
<dbReference type="AlphaFoldDB" id="A0A7J7UXT3"/>
<dbReference type="PANTHER" id="PTHR46388">
    <property type="entry name" value="NHL REPEAT-CONTAINING PROTEIN 2"/>
    <property type="match status" value="1"/>
</dbReference>
<protein>
    <submittedName>
        <fullName evidence="3">NHL repeat containing 2</fullName>
    </submittedName>
</protein>
<dbReference type="Proteomes" id="UP000585614">
    <property type="component" value="Unassembled WGS sequence"/>
</dbReference>
<organism evidence="3 4">
    <name type="scientific">Rhinolophus ferrumequinum</name>
    <name type="common">Greater horseshoe bat</name>
    <dbReference type="NCBI Taxonomy" id="59479"/>
    <lineage>
        <taxon>Eukaryota</taxon>
        <taxon>Metazoa</taxon>
        <taxon>Chordata</taxon>
        <taxon>Craniata</taxon>
        <taxon>Vertebrata</taxon>
        <taxon>Euteleostomi</taxon>
        <taxon>Mammalia</taxon>
        <taxon>Eutheria</taxon>
        <taxon>Laurasiatheria</taxon>
        <taxon>Chiroptera</taxon>
        <taxon>Yinpterochiroptera</taxon>
        <taxon>Rhinolophoidea</taxon>
        <taxon>Rhinolophidae</taxon>
        <taxon>Rhinolophinae</taxon>
        <taxon>Rhinolophus</taxon>
    </lineage>
</organism>